<reference evidence="1 2" key="1">
    <citation type="submission" date="2017-03" db="EMBL/GenBank/DDBJ databases">
        <authorList>
            <person name="Afonso C.L."/>
            <person name="Miller P.J."/>
            <person name="Scott M.A."/>
            <person name="Spackman E."/>
            <person name="Goraichik I."/>
            <person name="Dimitrov K.M."/>
            <person name="Suarez D.L."/>
            <person name="Swayne D.E."/>
        </authorList>
    </citation>
    <scope>NUCLEOTIDE SEQUENCE [LARGE SCALE GENOMIC DNA]</scope>
    <source>
        <strain evidence="1">SB41UT1</strain>
    </source>
</reference>
<dbReference type="EMBL" id="FWPT01000009">
    <property type="protein sequence ID" value="SMA49833.1"/>
    <property type="molecule type" value="Genomic_DNA"/>
</dbReference>
<name>A0A1X7ANW5_9GAMM</name>
<dbReference type="OrthoDB" id="8563970at2"/>
<keyword evidence="2" id="KW-1185">Reference proteome</keyword>
<evidence type="ECO:0000313" key="2">
    <source>
        <dbReference type="Proteomes" id="UP000196573"/>
    </source>
</evidence>
<dbReference type="Proteomes" id="UP000196573">
    <property type="component" value="Unassembled WGS sequence"/>
</dbReference>
<gene>
    <name evidence="1" type="ORF">EHSB41UT_03623</name>
</gene>
<accession>A0A1X7ANW5</accession>
<proteinExistence type="predicted"/>
<organism evidence="1 2">
    <name type="scientific">Parendozoicomonas haliclonae</name>
    <dbReference type="NCBI Taxonomy" id="1960125"/>
    <lineage>
        <taxon>Bacteria</taxon>
        <taxon>Pseudomonadati</taxon>
        <taxon>Pseudomonadota</taxon>
        <taxon>Gammaproteobacteria</taxon>
        <taxon>Oceanospirillales</taxon>
        <taxon>Endozoicomonadaceae</taxon>
        <taxon>Parendozoicomonas</taxon>
    </lineage>
</organism>
<sequence length="91" mass="10195">MTDELLDGEQLKTIIENQLEEGNPIRVKETLMRLVMTGTERSDAIELMACAMGLEMEAMVTSGNAFDLDSYCKKLDQLPDAPWLADIIDED</sequence>
<dbReference type="AlphaFoldDB" id="A0A1X7ANW5"/>
<protein>
    <submittedName>
        <fullName evidence="1">Uncharacterized protein</fullName>
    </submittedName>
</protein>
<evidence type="ECO:0000313" key="1">
    <source>
        <dbReference type="EMBL" id="SMA49833.1"/>
    </source>
</evidence>
<dbReference type="RefSeq" id="WP_087112284.1">
    <property type="nucleotide sequence ID" value="NZ_CBCSCN010000011.1"/>
</dbReference>